<proteinExistence type="predicted"/>
<dbReference type="InterPro" id="IPR014710">
    <property type="entry name" value="RmlC-like_jellyroll"/>
</dbReference>
<organism evidence="2 3">
    <name type="scientific">Paraburkholderia denitrificans</name>
    <dbReference type="NCBI Taxonomy" id="694025"/>
    <lineage>
        <taxon>Bacteria</taxon>
        <taxon>Pseudomonadati</taxon>
        <taxon>Pseudomonadota</taxon>
        <taxon>Betaproteobacteria</taxon>
        <taxon>Burkholderiales</taxon>
        <taxon>Burkholderiaceae</taxon>
        <taxon>Paraburkholderia</taxon>
    </lineage>
</organism>
<dbReference type="RefSeq" id="WP_377711865.1">
    <property type="nucleotide sequence ID" value="NZ_JBHSMP010000016.1"/>
</dbReference>
<evidence type="ECO:0000259" key="1">
    <source>
        <dbReference type="Pfam" id="PF07883"/>
    </source>
</evidence>
<dbReference type="Proteomes" id="UP001596103">
    <property type="component" value="Unassembled WGS sequence"/>
</dbReference>
<keyword evidence="3" id="KW-1185">Reference proteome</keyword>
<dbReference type="InterPro" id="IPR011051">
    <property type="entry name" value="RmlC_Cupin_sf"/>
</dbReference>
<accession>A0ABW0J9R8</accession>
<dbReference type="InterPro" id="IPR013096">
    <property type="entry name" value="Cupin_2"/>
</dbReference>
<dbReference type="Pfam" id="PF07883">
    <property type="entry name" value="Cupin_2"/>
    <property type="match status" value="1"/>
</dbReference>
<dbReference type="EMBL" id="JBHSMP010000016">
    <property type="protein sequence ID" value="MFC5429833.1"/>
    <property type="molecule type" value="Genomic_DNA"/>
</dbReference>
<name>A0ABW0J9R8_9BURK</name>
<protein>
    <submittedName>
        <fullName evidence="2">Cupin domain-containing protein</fullName>
    </submittedName>
</protein>
<dbReference type="SUPFAM" id="SSF51182">
    <property type="entry name" value="RmlC-like cupins"/>
    <property type="match status" value="1"/>
</dbReference>
<evidence type="ECO:0000313" key="2">
    <source>
        <dbReference type="EMBL" id="MFC5429833.1"/>
    </source>
</evidence>
<dbReference type="Gene3D" id="2.60.120.10">
    <property type="entry name" value="Jelly Rolls"/>
    <property type="match status" value="1"/>
</dbReference>
<feature type="domain" description="Cupin type-2" evidence="1">
    <location>
        <begin position="28"/>
        <end position="89"/>
    </location>
</feature>
<evidence type="ECO:0000313" key="3">
    <source>
        <dbReference type="Proteomes" id="UP001596103"/>
    </source>
</evidence>
<gene>
    <name evidence="2" type="ORF">ACFPTO_13650</name>
</gene>
<reference evidence="3" key="1">
    <citation type="journal article" date="2019" name="Int. J. Syst. Evol. Microbiol.">
        <title>The Global Catalogue of Microorganisms (GCM) 10K type strain sequencing project: providing services to taxonomists for standard genome sequencing and annotation.</title>
        <authorList>
            <consortium name="The Broad Institute Genomics Platform"/>
            <consortium name="The Broad Institute Genome Sequencing Center for Infectious Disease"/>
            <person name="Wu L."/>
            <person name="Ma J."/>
        </authorList>
    </citation>
    <scope>NUCLEOTIDE SEQUENCE [LARGE SCALE GENOMIC DNA]</scope>
    <source>
        <strain evidence="3">CCUG 56042</strain>
    </source>
</reference>
<comment type="caution">
    <text evidence="2">The sequence shown here is derived from an EMBL/GenBank/DDBJ whole genome shotgun (WGS) entry which is preliminary data.</text>
</comment>
<sequence>MAHIPDALLALGRINGERCDVTVATRKSHSSPLHTHPTTNYVLVSAGTLHLTLDGAERPVSSGEWCIIPAGAEHAERFEEETSVVVFWVKEQAANA</sequence>